<evidence type="ECO:0000313" key="1">
    <source>
        <dbReference type="EMBL" id="PNT01176.1"/>
    </source>
</evidence>
<evidence type="ECO:0000313" key="2">
    <source>
        <dbReference type="Proteomes" id="UP000006729"/>
    </source>
</evidence>
<gene>
    <name evidence="1" type="ORF">POPTR_015G088000</name>
</gene>
<dbReference type="InParanoid" id="A0A2K1XK76"/>
<keyword evidence="2" id="KW-1185">Reference proteome</keyword>
<dbReference type="Proteomes" id="UP000006729">
    <property type="component" value="Chromosome 15"/>
</dbReference>
<name>A0A2K1XK76_POPTR</name>
<accession>A0A2K1XK76</accession>
<dbReference type="AlphaFoldDB" id="A0A2K1XK76"/>
<proteinExistence type="predicted"/>
<protein>
    <submittedName>
        <fullName evidence="1">Uncharacterized protein</fullName>
    </submittedName>
</protein>
<reference evidence="1 2" key="1">
    <citation type="journal article" date="2006" name="Science">
        <title>The genome of black cottonwood, Populus trichocarpa (Torr. &amp; Gray).</title>
        <authorList>
            <person name="Tuskan G.A."/>
            <person name="Difazio S."/>
            <person name="Jansson S."/>
            <person name="Bohlmann J."/>
            <person name="Grigoriev I."/>
            <person name="Hellsten U."/>
            <person name="Putnam N."/>
            <person name="Ralph S."/>
            <person name="Rombauts S."/>
            <person name="Salamov A."/>
            <person name="Schein J."/>
            <person name="Sterck L."/>
            <person name="Aerts A."/>
            <person name="Bhalerao R.R."/>
            <person name="Bhalerao R.P."/>
            <person name="Blaudez D."/>
            <person name="Boerjan W."/>
            <person name="Brun A."/>
            <person name="Brunner A."/>
            <person name="Busov V."/>
            <person name="Campbell M."/>
            <person name="Carlson J."/>
            <person name="Chalot M."/>
            <person name="Chapman J."/>
            <person name="Chen G.L."/>
            <person name="Cooper D."/>
            <person name="Coutinho P.M."/>
            <person name="Couturier J."/>
            <person name="Covert S."/>
            <person name="Cronk Q."/>
            <person name="Cunningham R."/>
            <person name="Davis J."/>
            <person name="Degroeve S."/>
            <person name="Dejardin A."/>
            <person name="Depamphilis C."/>
            <person name="Detter J."/>
            <person name="Dirks B."/>
            <person name="Dubchak I."/>
            <person name="Duplessis S."/>
            <person name="Ehlting J."/>
            <person name="Ellis B."/>
            <person name="Gendler K."/>
            <person name="Goodstein D."/>
            <person name="Gribskov M."/>
            <person name="Grimwood J."/>
            <person name="Groover A."/>
            <person name="Gunter L."/>
            <person name="Hamberger B."/>
            <person name="Heinze B."/>
            <person name="Helariutta Y."/>
            <person name="Henrissat B."/>
            <person name="Holligan D."/>
            <person name="Holt R."/>
            <person name="Huang W."/>
            <person name="Islam-Faridi N."/>
            <person name="Jones S."/>
            <person name="Jones-Rhoades M."/>
            <person name="Jorgensen R."/>
            <person name="Joshi C."/>
            <person name="Kangasjarvi J."/>
            <person name="Karlsson J."/>
            <person name="Kelleher C."/>
            <person name="Kirkpatrick R."/>
            <person name="Kirst M."/>
            <person name="Kohler A."/>
            <person name="Kalluri U."/>
            <person name="Larimer F."/>
            <person name="Leebens-Mack J."/>
            <person name="Leple J.C."/>
            <person name="Locascio P."/>
            <person name="Lou Y."/>
            <person name="Lucas S."/>
            <person name="Martin F."/>
            <person name="Montanini B."/>
            <person name="Napoli C."/>
            <person name="Nelson D.R."/>
            <person name="Nelson C."/>
            <person name="Nieminen K."/>
            <person name="Nilsson O."/>
            <person name="Pereda V."/>
            <person name="Peter G."/>
            <person name="Philippe R."/>
            <person name="Pilate G."/>
            <person name="Poliakov A."/>
            <person name="Razumovskaya J."/>
            <person name="Richardson P."/>
            <person name="Rinaldi C."/>
            <person name="Ritland K."/>
            <person name="Rouze P."/>
            <person name="Ryaboy D."/>
            <person name="Schmutz J."/>
            <person name="Schrader J."/>
            <person name="Segerman B."/>
            <person name="Shin H."/>
            <person name="Siddiqui A."/>
            <person name="Sterky F."/>
            <person name="Terry A."/>
            <person name="Tsai C.J."/>
            <person name="Uberbacher E."/>
            <person name="Unneberg P."/>
            <person name="Vahala J."/>
            <person name="Wall K."/>
            <person name="Wessler S."/>
            <person name="Yang G."/>
            <person name="Yin T."/>
            <person name="Douglas C."/>
            <person name="Marra M."/>
            <person name="Sandberg G."/>
            <person name="Van de Peer Y."/>
            <person name="Rokhsar D."/>
        </authorList>
    </citation>
    <scope>NUCLEOTIDE SEQUENCE [LARGE SCALE GENOMIC DNA]</scope>
    <source>
        <strain evidence="2">cv. Nisqually</strain>
    </source>
</reference>
<organism evidence="1 2">
    <name type="scientific">Populus trichocarpa</name>
    <name type="common">Western balsam poplar</name>
    <name type="synonym">Populus balsamifera subsp. trichocarpa</name>
    <dbReference type="NCBI Taxonomy" id="3694"/>
    <lineage>
        <taxon>Eukaryota</taxon>
        <taxon>Viridiplantae</taxon>
        <taxon>Streptophyta</taxon>
        <taxon>Embryophyta</taxon>
        <taxon>Tracheophyta</taxon>
        <taxon>Spermatophyta</taxon>
        <taxon>Magnoliopsida</taxon>
        <taxon>eudicotyledons</taxon>
        <taxon>Gunneridae</taxon>
        <taxon>Pentapetalae</taxon>
        <taxon>rosids</taxon>
        <taxon>fabids</taxon>
        <taxon>Malpighiales</taxon>
        <taxon>Salicaceae</taxon>
        <taxon>Saliceae</taxon>
        <taxon>Populus</taxon>
    </lineage>
</organism>
<sequence>MFCVLNLCVCIPCFRLVTVLISTIYFHLQGICHFAGEICNKQSRTAQKDLAAFKLQQAYHSISKKQHVTLPSKKYACLS</sequence>
<dbReference type="EMBL" id="CM009304">
    <property type="protein sequence ID" value="PNT01176.1"/>
    <property type="molecule type" value="Genomic_DNA"/>
</dbReference>